<feature type="transmembrane region" description="Helical" evidence="1">
    <location>
        <begin position="355"/>
        <end position="375"/>
    </location>
</feature>
<feature type="transmembrane region" description="Helical" evidence="1">
    <location>
        <begin position="887"/>
        <end position="907"/>
    </location>
</feature>
<feature type="transmembrane region" description="Helical" evidence="1">
    <location>
        <begin position="428"/>
        <end position="457"/>
    </location>
</feature>
<keyword evidence="1" id="KW-1133">Transmembrane helix</keyword>
<feature type="transmembrane region" description="Helical" evidence="1">
    <location>
        <begin position="381"/>
        <end position="408"/>
    </location>
</feature>
<dbReference type="Pfam" id="PF00873">
    <property type="entry name" value="ACR_tran"/>
    <property type="match status" value="1"/>
</dbReference>
<reference evidence="2 3" key="1">
    <citation type="submission" date="2017-01" db="EMBL/GenBank/DDBJ databases">
        <title>First insights into the biology of 'candidatus Vampirococcus archaeovorus'.</title>
        <authorList>
            <person name="Kizina J."/>
            <person name="Jordan S."/>
            <person name="Stueber K."/>
            <person name="Reinhardt R."/>
            <person name="Harder J."/>
        </authorList>
    </citation>
    <scope>NUCLEOTIDE SEQUENCE [LARGE SCALE GENOMIC DNA]</scope>
    <source>
        <strain evidence="2 3">LiM</strain>
    </source>
</reference>
<feature type="transmembrane region" description="Helical" evidence="1">
    <location>
        <begin position="332"/>
        <end position="350"/>
    </location>
</feature>
<dbReference type="InterPro" id="IPR027463">
    <property type="entry name" value="AcrB_DN_DC_subdom"/>
</dbReference>
<evidence type="ECO:0000313" key="3">
    <source>
        <dbReference type="Proteomes" id="UP000287243"/>
    </source>
</evidence>
<feature type="transmembrane region" description="Helical" evidence="1">
    <location>
        <begin position="863"/>
        <end position="880"/>
    </location>
</feature>
<dbReference type="SUPFAM" id="SSF82866">
    <property type="entry name" value="Multidrug efflux transporter AcrB transmembrane domain"/>
    <property type="match status" value="2"/>
</dbReference>
<dbReference type="Gene3D" id="1.20.1640.10">
    <property type="entry name" value="Multidrug efflux transporter AcrB transmembrane domain"/>
    <property type="match status" value="2"/>
</dbReference>
<name>A0A410P3C8_VELA1</name>
<organism evidence="2 3">
    <name type="scientific">Velamenicoccus archaeovorus</name>
    <dbReference type="NCBI Taxonomy" id="1930593"/>
    <lineage>
        <taxon>Bacteria</taxon>
        <taxon>Pseudomonadati</taxon>
        <taxon>Candidatus Omnitrophota</taxon>
        <taxon>Candidatus Velamenicoccus</taxon>
    </lineage>
</organism>
<dbReference type="PRINTS" id="PR00702">
    <property type="entry name" value="ACRIFLAVINRP"/>
</dbReference>
<dbReference type="SUPFAM" id="SSF82693">
    <property type="entry name" value="Multidrug efflux transporter AcrB pore domain, PN1, PN2, PC1 and PC2 subdomains"/>
    <property type="match status" value="3"/>
</dbReference>
<dbReference type="InterPro" id="IPR001036">
    <property type="entry name" value="Acrflvin-R"/>
</dbReference>
<keyword evidence="1" id="KW-0812">Transmembrane</keyword>
<dbReference type="PANTHER" id="PTHR32063:SF0">
    <property type="entry name" value="SWARMING MOTILITY PROTEIN SWRC"/>
    <property type="match status" value="1"/>
</dbReference>
<proteinExistence type="predicted"/>
<dbReference type="Gene3D" id="3.30.70.1430">
    <property type="entry name" value="Multidrug efflux transporter AcrB pore domain"/>
    <property type="match status" value="2"/>
</dbReference>
<evidence type="ECO:0000256" key="1">
    <source>
        <dbReference type="SAM" id="Phobius"/>
    </source>
</evidence>
<dbReference type="OrthoDB" id="9758940at2"/>
<accession>A0A410P3C8</accession>
<dbReference type="GO" id="GO:0005886">
    <property type="term" value="C:plasma membrane"/>
    <property type="evidence" value="ECO:0007669"/>
    <property type="project" value="TreeGrafter"/>
</dbReference>
<sequence>MIAYFVRHRITTIMFVLVFVVLGVYSYANLPIEKTPKMDFPIVTVSVTYPGATPLEVETLVVKKIEDVVAEISEIKKIKSQAYESLAFISIEFLIEADVNVKSIEVKDKVDAILNDLPDSIEKPIIEKYDPLIVPVMELVLSSDTLDGRDLYEYADKTLKTKISSIAGVAKVDVYGGKKRQVNVWLDPMLMKQHYISIGEVVNAMLLKNMNIPAGALEKGFNSLGARFTGEFESIDEIARMKLVSSDGSSCLLKDIATIEDSYKKIDSMARYNGREVVGLSINKSSDGNAVSIARDLRRRLDAFRAILPRGVNLDVATDTTTFIVDETHATIWNIFIGLLLTAAILYFFIGRWDIAFIACIIIPTSIISTLFPMWMSKFSINMLTLLAIASVLGTLISNAIVIIENVLVHLERSDDPEKAAIEGTQEVFVPIIAATGTNLVVFMPLSLMSGIVGVFMKSFGLTVVYATLFSLLASFALTPMLCAALLQPKKGEKRGTGKPNVILEALFAPLHWIRQGIDAGMEFLKKEYRHIFDLIFRYPKATIISVVLLFFGSLMLVPYLESDFSPKSDEDQFVINMVLPQGSTIERTLEACRLVEGYIEKIPEKKSYLTNIGENGVENAKITLDLVSLKDRKRADTEIMDELTKFIAAIPDVEVSYDRGMSAESGTGDVAIDLYGIDYDTMIGLSQQMKGLMEQSGYFKSVILSYKFPGDEVRLKPLQEKIAEYGLTAATVGTSFRSSVYGEDTNTYKEKGEEYKINIELNDAYAQEADDIKVISVLSRKGLIPLDELGTLVIDKTVPMIRHRDRVRVIHLDGFLGKSSMGVVSGVLDKRFKAMQFHEGYGYRYVGNAEHMDEATRELGKAFVLGVILTFMLLCALMNSLIAYPLAIMTTVATSLIGIILGLFFLGLSINIASMMGIVMLVGMVVNNAILMLDYTLIKMREGVPVKEALWIGATEKFRAIMMTSIAIILGVLPQLWSVMEAKRAMGGVMTGGMLASIVFTFILVPVVFWYLVRFEKRFVKH</sequence>
<keyword evidence="3" id="KW-1185">Reference proteome</keyword>
<feature type="transmembrane region" description="Helical" evidence="1">
    <location>
        <begin position="463"/>
        <end position="487"/>
    </location>
</feature>
<dbReference type="SUPFAM" id="SSF82714">
    <property type="entry name" value="Multidrug efflux transporter AcrB TolC docking domain, DN and DC subdomains"/>
    <property type="match status" value="2"/>
</dbReference>
<keyword evidence="1" id="KW-0472">Membrane</keyword>
<dbReference type="Gene3D" id="3.30.2090.10">
    <property type="entry name" value="Multidrug efflux transporter AcrB TolC docking domain, DN and DC subdomains"/>
    <property type="match status" value="2"/>
</dbReference>
<dbReference type="KEGG" id="vai:BU251_02070"/>
<dbReference type="GO" id="GO:0042910">
    <property type="term" value="F:xenobiotic transmembrane transporter activity"/>
    <property type="evidence" value="ECO:0007669"/>
    <property type="project" value="TreeGrafter"/>
</dbReference>
<protein>
    <submittedName>
        <fullName evidence="2">RND multidrug efflux transporter</fullName>
    </submittedName>
</protein>
<evidence type="ECO:0000313" key="2">
    <source>
        <dbReference type="EMBL" id="QAT16601.1"/>
    </source>
</evidence>
<dbReference type="PANTHER" id="PTHR32063">
    <property type="match status" value="1"/>
</dbReference>
<feature type="transmembrane region" description="Helical" evidence="1">
    <location>
        <begin position="913"/>
        <end position="938"/>
    </location>
</feature>
<dbReference type="Gene3D" id="3.30.70.1440">
    <property type="entry name" value="Multidrug efflux transporter AcrB pore domain"/>
    <property type="match status" value="1"/>
</dbReference>
<feature type="transmembrane region" description="Helical" evidence="1">
    <location>
        <begin position="990"/>
        <end position="1014"/>
    </location>
</feature>
<feature type="transmembrane region" description="Helical" evidence="1">
    <location>
        <begin position="542"/>
        <end position="561"/>
    </location>
</feature>
<gene>
    <name evidence="2" type="ORF">BU251_02070</name>
</gene>
<dbReference type="Gene3D" id="3.30.70.1320">
    <property type="entry name" value="Multidrug efflux transporter AcrB pore domain like"/>
    <property type="match status" value="1"/>
</dbReference>
<dbReference type="RefSeq" id="WP_128699237.1">
    <property type="nucleotide sequence ID" value="NZ_CP019384.1"/>
</dbReference>
<dbReference type="Proteomes" id="UP000287243">
    <property type="component" value="Chromosome"/>
</dbReference>
<dbReference type="AlphaFoldDB" id="A0A410P3C8"/>
<feature type="transmembrane region" description="Helical" evidence="1">
    <location>
        <begin position="12"/>
        <end position="28"/>
    </location>
</feature>
<dbReference type="EMBL" id="CP019384">
    <property type="protein sequence ID" value="QAT16601.1"/>
    <property type="molecule type" value="Genomic_DNA"/>
</dbReference>
<feature type="transmembrane region" description="Helical" evidence="1">
    <location>
        <begin position="959"/>
        <end position="978"/>
    </location>
</feature>